<proteinExistence type="predicted"/>
<keyword evidence="1" id="KW-0732">Signal</keyword>
<sequence>MLRVLASVLFALPVAFSAQYNVYHRLYQPHLPESTFSPRGTLLIPETGPASFLPSPTLAQDLTQLSDELETVKGTLYQIALQLDDANPGQWDLVSAVKVCHLHQATAEKFIIQTTRAGQPYALDYFVAPTSHNGACPKKVKKPILAFANNVAALNSTIELRAIRTPPSLELHVPPPLTPEGQPVVPEPEKTFFQRYWLYGAAILIALMISGGPEEEQKK</sequence>
<dbReference type="PANTHER" id="PTHR39219">
    <property type="entry name" value="ER MEMBRANE PROTEIN COMPLEX SUBUNIT 10"/>
    <property type="match status" value="1"/>
</dbReference>
<keyword evidence="3" id="KW-1185">Reference proteome</keyword>
<gene>
    <name evidence="2" type="ORF">MIND_00746100</name>
</gene>
<evidence type="ECO:0000313" key="2">
    <source>
        <dbReference type="EMBL" id="KAF7301804.1"/>
    </source>
</evidence>
<name>A0A8H6SM09_9AGAR</name>
<dbReference type="RefSeq" id="XP_037219804.1">
    <property type="nucleotide sequence ID" value="XM_037364160.1"/>
</dbReference>
<organism evidence="2 3">
    <name type="scientific">Mycena indigotica</name>
    <dbReference type="NCBI Taxonomy" id="2126181"/>
    <lineage>
        <taxon>Eukaryota</taxon>
        <taxon>Fungi</taxon>
        <taxon>Dikarya</taxon>
        <taxon>Basidiomycota</taxon>
        <taxon>Agaricomycotina</taxon>
        <taxon>Agaricomycetes</taxon>
        <taxon>Agaricomycetidae</taxon>
        <taxon>Agaricales</taxon>
        <taxon>Marasmiineae</taxon>
        <taxon>Mycenaceae</taxon>
        <taxon>Mycena</taxon>
    </lineage>
</organism>
<dbReference type="CDD" id="cd22209">
    <property type="entry name" value="EMC10"/>
    <property type="match status" value="1"/>
</dbReference>
<dbReference type="Proteomes" id="UP000636479">
    <property type="component" value="Unassembled WGS sequence"/>
</dbReference>
<accession>A0A8H6SM09</accession>
<feature type="chain" id="PRO_5034501250" description="ER membrane protein complex subunit 10" evidence="1">
    <location>
        <begin position="18"/>
        <end position="219"/>
    </location>
</feature>
<dbReference type="EMBL" id="JACAZF010000006">
    <property type="protein sequence ID" value="KAF7301804.1"/>
    <property type="molecule type" value="Genomic_DNA"/>
</dbReference>
<evidence type="ECO:0000256" key="1">
    <source>
        <dbReference type="SAM" id="SignalP"/>
    </source>
</evidence>
<dbReference type="PANTHER" id="PTHR39219:SF1">
    <property type="entry name" value="ER MEMBRANE PROTEIN COMPLEX SUBUNIT 10"/>
    <property type="match status" value="1"/>
</dbReference>
<protein>
    <recommendedName>
        <fullName evidence="4">ER membrane protein complex subunit 10</fullName>
    </recommendedName>
</protein>
<dbReference type="AlphaFoldDB" id="A0A8H6SM09"/>
<dbReference type="OrthoDB" id="1894652at2759"/>
<dbReference type="GeneID" id="59346676"/>
<evidence type="ECO:0008006" key="4">
    <source>
        <dbReference type="Google" id="ProtNLM"/>
    </source>
</evidence>
<evidence type="ECO:0000313" key="3">
    <source>
        <dbReference type="Proteomes" id="UP000636479"/>
    </source>
</evidence>
<feature type="signal peptide" evidence="1">
    <location>
        <begin position="1"/>
        <end position="17"/>
    </location>
</feature>
<reference evidence="2" key="1">
    <citation type="submission" date="2020-05" db="EMBL/GenBank/DDBJ databases">
        <title>Mycena genomes resolve the evolution of fungal bioluminescence.</title>
        <authorList>
            <person name="Tsai I.J."/>
        </authorList>
    </citation>
    <scope>NUCLEOTIDE SEQUENCE</scope>
    <source>
        <strain evidence="2">171206Taipei</strain>
    </source>
</reference>
<comment type="caution">
    <text evidence="2">The sequence shown here is derived from an EMBL/GenBank/DDBJ whole genome shotgun (WGS) entry which is preliminary data.</text>
</comment>